<accession>A0A2C5YHQ8</accession>
<dbReference type="SMART" id="SM00906">
    <property type="entry name" value="Fungal_trans"/>
    <property type="match status" value="1"/>
</dbReference>
<dbReference type="STRING" id="1399860.A0A2C5YHQ8"/>
<comment type="caution">
    <text evidence="6">The sequence shown here is derived from an EMBL/GenBank/DDBJ whole genome shotgun (WGS) entry which is preliminary data.</text>
</comment>
<feature type="compositionally biased region" description="Basic and acidic residues" evidence="4">
    <location>
        <begin position="627"/>
        <end position="643"/>
    </location>
</feature>
<evidence type="ECO:0000259" key="5">
    <source>
        <dbReference type="PROSITE" id="PS50048"/>
    </source>
</evidence>
<feature type="region of interest" description="Disordered" evidence="4">
    <location>
        <begin position="741"/>
        <end position="764"/>
    </location>
</feature>
<dbReference type="PROSITE" id="PS50048">
    <property type="entry name" value="ZN2_CY6_FUNGAL_2"/>
    <property type="match status" value="1"/>
</dbReference>
<organism evidence="6 7">
    <name type="scientific">Ophiocordyceps australis</name>
    <dbReference type="NCBI Taxonomy" id="1399860"/>
    <lineage>
        <taxon>Eukaryota</taxon>
        <taxon>Fungi</taxon>
        <taxon>Dikarya</taxon>
        <taxon>Ascomycota</taxon>
        <taxon>Pezizomycotina</taxon>
        <taxon>Sordariomycetes</taxon>
        <taxon>Hypocreomycetidae</taxon>
        <taxon>Hypocreales</taxon>
        <taxon>Ophiocordycipitaceae</taxon>
        <taxon>Ophiocordyceps</taxon>
    </lineage>
</organism>
<dbReference type="GO" id="GO:0006351">
    <property type="term" value="P:DNA-templated transcription"/>
    <property type="evidence" value="ECO:0007669"/>
    <property type="project" value="InterPro"/>
</dbReference>
<name>A0A2C5YHQ8_9HYPO</name>
<feature type="compositionally biased region" description="Low complexity" evidence="4">
    <location>
        <begin position="741"/>
        <end position="751"/>
    </location>
</feature>
<dbReference type="PANTHER" id="PTHR31001:SF45">
    <property type="entry name" value="ZN(II)2CYS6 TRANSCRIPTION FACTOR (EUROFUNG)"/>
    <property type="match status" value="1"/>
</dbReference>
<dbReference type="InterPro" id="IPR001138">
    <property type="entry name" value="Zn2Cys6_DnaBD"/>
</dbReference>
<dbReference type="GO" id="GO:0000981">
    <property type="term" value="F:DNA-binding transcription factor activity, RNA polymerase II-specific"/>
    <property type="evidence" value="ECO:0007669"/>
    <property type="project" value="InterPro"/>
</dbReference>
<comment type="subcellular location">
    <subcellularLocation>
        <location evidence="1">Nucleus</location>
    </subcellularLocation>
</comment>
<dbReference type="Proteomes" id="UP000226192">
    <property type="component" value="Unassembled WGS sequence"/>
</dbReference>
<evidence type="ECO:0000256" key="1">
    <source>
        <dbReference type="ARBA" id="ARBA00004123"/>
    </source>
</evidence>
<dbReference type="GO" id="GO:0003677">
    <property type="term" value="F:DNA binding"/>
    <property type="evidence" value="ECO:0007669"/>
    <property type="project" value="InterPro"/>
</dbReference>
<feature type="domain" description="Zn(2)-C6 fungal-type" evidence="5">
    <location>
        <begin position="21"/>
        <end position="50"/>
    </location>
</feature>
<gene>
    <name evidence="6" type="ORF">CDD81_5954</name>
</gene>
<dbReference type="Pfam" id="PF04082">
    <property type="entry name" value="Fungal_trans"/>
    <property type="match status" value="1"/>
</dbReference>
<evidence type="ECO:0000313" key="6">
    <source>
        <dbReference type="EMBL" id="PHH66822.1"/>
    </source>
</evidence>
<dbReference type="SUPFAM" id="SSF57701">
    <property type="entry name" value="Zn2/Cys6 DNA-binding domain"/>
    <property type="match status" value="1"/>
</dbReference>
<evidence type="ECO:0000256" key="2">
    <source>
        <dbReference type="ARBA" id="ARBA00022723"/>
    </source>
</evidence>
<dbReference type="GO" id="GO:0005634">
    <property type="term" value="C:nucleus"/>
    <property type="evidence" value="ECO:0007669"/>
    <property type="project" value="UniProtKB-SubCell"/>
</dbReference>
<dbReference type="InterPro" id="IPR007219">
    <property type="entry name" value="XnlR_reg_dom"/>
</dbReference>
<dbReference type="SMART" id="SM00066">
    <property type="entry name" value="GAL4"/>
    <property type="match status" value="1"/>
</dbReference>
<evidence type="ECO:0000256" key="4">
    <source>
        <dbReference type="SAM" id="MobiDB-lite"/>
    </source>
</evidence>
<dbReference type="AlphaFoldDB" id="A0A2C5YHQ8"/>
<dbReference type="PANTHER" id="PTHR31001">
    <property type="entry name" value="UNCHARACTERIZED TRANSCRIPTIONAL REGULATORY PROTEIN"/>
    <property type="match status" value="1"/>
</dbReference>
<evidence type="ECO:0000256" key="3">
    <source>
        <dbReference type="ARBA" id="ARBA00023242"/>
    </source>
</evidence>
<dbReference type="EMBL" id="NJET01000005">
    <property type="protein sequence ID" value="PHH66822.1"/>
    <property type="molecule type" value="Genomic_DNA"/>
</dbReference>
<keyword evidence="3" id="KW-0539">Nucleus</keyword>
<keyword evidence="7" id="KW-1185">Reference proteome</keyword>
<feature type="region of interest" description="Disordered" evidence="4">
    <location>
        <begin position="627"/>
        <end position="655"/>
    </location>
</feature>
<dbReference type="OrthoDB" id="2269373at2759"/>
<dbReference type="CDD" id="cd12148">
    <property type="entry name" value="fungal_TF_MHR"/>
    <property type="match status" value="1"/>
</dbReference>
<dbReference type="GO" id="GO:0008270">
    <property type="term" value="F:zinc ion binding"/>
    <property type="evidence" value="ECO:0007669"/>
    <property type="project" value="InterPro"/>
</dbReference>
<dbReference type="CDD" id="cd00067">
    <property type="entry name" value="GAL4"/>
    <property type="match status" value="1"/>
</dbReference>
<keyword evidence="2" id="KW-0479">Metal-binding</keyword>
<dbReference type="Gene3D" id="4.10.240.10">
    <property type="entry name" value="Zn(2)-C6 fungal-type DNA-binding domain"/>
    <property type="match status" value="1"/>
</dbReference>
<dbReference type="InterPro" id="IPR036864">
    <property type="entry name" value="Zn2-C6_fun-type_DNA-bd_sf"/>
</dbReference>
<evidence type="ECO:0000313" key="7">
    <source>
        <dbReference type="Proteomes" id="UP000226192"/>
    </source>
</evidence>
<sequence>MSPEPAGAGDASAVKLTRGTSCLLCQQRKVRCDKSKPCANCVKAGVECKVLPPAPPRRRKRRLQERELIERLRRYESLLSQHGIKFDAIGHCLKGSGADEVEDLETDFEGLKTTPEADSSSLSAAAQKERGRSSWFSLHKEFRASEQLLNDSSEDDVQGPFIHRAFDKMFSNQDGFPFMVGSRATCVSGAHPCTIHILQLWQIYLDNINPLLKITHAPTIQAQIIEATSRLDEAPANIEALMFAIYVIALTSLDDAEVQKRFGEAKKELLGRYFEALQQALLNAGFMRNNDFICLQAYVLYLFAVRWFVDPRQVFCLIGIAVRIAQRLGLHCDPGGFGLAPFEVEQRRRLWWTIVGYDRRLGEMTGSTVTALSSGGDCKIPLNVNDSDLHVDGKEMPTPHKGPTEMLFALTRIEVAMAVASNSNRDSLKMNKADQDEPPTIRIAGQQSPSYTLQGFCTHMETTYLSQCDAKVPLHFFTQTMTRQNLCKMRIIAFLVRIHNAEAMPLQEAERDSLFLQATQMVEYDNVVLSAESLRSFRWYAMHYFPFPAYIFLVQELRNRNSGPMVERAWEAITQNYDLRGLLNNLHSPMHTAFGGLFVKAWDAHQAAQQAMGKQTRMPSFISTLRERAERRRRARAENRQDPGLEQTPVDFPRSRVSPTAAATMTPAPLNQAIAGPGPPATLAPAADDLVQETGEMDWSNLVSGYQDMGSFSGFHGIGSFAGTMSSVAAMGAMGPFGSSSNSSLASFNPMGPSARGSMFGNGQ</sequence>
<proteinExistence type="predicted"/>
<protein>
    <recommendedName>
        <fullName evidence="5">Zn(2)-C6 fungal-type domain-containing protein</fullName>
    </recommendedName>
</protein>
<reference evidence="6 7" key="1">
    <citation type="submission" date="2017-06" db="EMBL/GenBank/DDBJ databases">
        <title>Ant-infecting Ophiocordyceps genomes reveal a high diversity of potential behavioral manipulation genes and a possible major role for enterotoxins.</title>
        <authorList>
            <person name="De Bekker C."/>
            <person name="Evans H.C."/>
            <person name="Brachmann A."/>
            <person name="Hughes D.P."/>
        </authorList>
    </citation>
    <scope>NUCLEOTIDE SEQUENCE [LARGE SCALE GENOMIC DNA]</scope>
    <source>
        <strain evidence="6 7">Map64</strain>
    </source>
</reference>
<dbReference type="InterPro" id="IPR050613">
    <property type="entry name" value="Sec_Metabolite_Reg"/>
</dbReference>
<dbReference type="Pfam" id="PF00172">
    <property type="entry name" value="Zn_clus"/>
    <property type="match status" value="1"/>
</dbReference>